<reference evidence="3" key="1">
    <citation type="submission" date="2015-09" db="EMBL/GenBank/DDBJ databases">
        <authorList>
            <person name="Graham D.E."/>
            <person name="Mahan K.M."/>
            <person name="Klingeman D.M."/>
            <person name="Fida T."/>
            <person name="Giannone R.J."/>
            <person name="Hettich R.L."/>
            <person name="Parry R.J."/>
            <person name="Spain J.C."/>
        </authorList>
    </citation>
    <scope>NUCLEOTIDE SEQUENCE [LARGE SCALE GENOMIC DNA]</scope>
    <source>
        <strain evidence="3">JCM 4701</strain>
    </source>
</reference>
<gene>
    <name evidence="2" type="ORF">AOB60_29280</name>
</gene>
<accession>A0A2N8PB14</accession>
<sequence>MGALAVGAEKDFDHLASGIRREVEQLQPTGVLGSWAGSGGVAVGGDVPVLGTRQQSAQRDHGQDAKTAAGGHRLDLSEVGGLWGDQQD</sequence>
<feature type="region of interest" description="Disordered" evidence="1">
    <location>
        <begin position="54"/>
        <end position="88"/>
    </location>
</feature>
<name>A0A2N8PB14_STRNR</name>
<dbReference type="Proteomes" id="UP000236047">
    <property type="component" value="Unassembled WGS sequence"/>
</dbReference>
<evidence type="ECO:0000313" key="2">
    <source>
        <dbReference type="EMBL" id="PNE38182.1"/>
    </source>
</evidence>
<organism evidence="2 3">
    <name type="scientific">Streptomyces noursei</name>
    <name type="common">Streptomyces albulus</name>
    <dbReference type="NCBI Taxonomy" id="1971"/>
    <lineage>
        <taxon>Bacteria</taxon>
        <taxon>Bacillati</taxon>
        <taxon>Actinomycetota</taxon>
        <taxon>Actinomycetes</taxon>
        <taxon>Kitasatosporales</taxon>
        <taxon>Streptomycetaceae</taxon>
        <taxon>Streptomyces</taxon>
    </lineage>
</organism>
<protein>
    <submittedName>
        <fullName evidence="2">Uncharacterized protein</fullName>
    </submittedName>
</protein>
<dbReference type="EMBL" id="LJSN01000003">
    <property type="protein sequence ID" value="PNE38182.1"/>
    <property type="molecule type" value="Genomic_DNA"/>
</dbReference>
<dbReference type="AlphaFoldDB" id="A0A2N8PB14"/>
<evidence type="ECO:0000256" key="1">
    <source>
        <dbReference type="SAM" id="MobiDB-lite"/>
    </source>
</evidence>
<comment type="caution">
    <text evidence="2">The sequence shown here is derived from an EMBL/GenBank/DDBJ whole genome shotgun (WGS) entry which is preliminary data.</text>
</comment>
<evidence type="ECO:0000313" key="3">
    <source>
        <dbReference type="Proteomes" id="UP000236047"/>
    </source>
</evidence>
<proteinExistence type="predicted"/>
<keyword evidence="3" id="KW-1185">Reference proteome</keyword>